<dbReference type="Gramene" id="PRQ19248">
    <property type="protein sequence ID" value="PRQ19248"/>
    <property type="gene ID" value="RchiOBHm_Chr7g0215111"/>
</dbReference>
<dbReference type="EC" id="3.6.3.44" evidence="1"/>
<dbReference type="GO" id="GO:0005886">
    <property type="term" value="C:plasma membrane"/>
    <property type="evidence" value="ECO:0007669"/>
    <property type="project" value="TreeGrafter"/>
</dbReference>
<dbReference type="Proteomes" id="UP000238479">
    <property type="component" value="Chromosome 7"/>
</dbReference>
<dbReference type="STRING" id="74649.A0A2P6PBE3"/>
<accession>A0A2P6PBE3</accession>
<keyword evidence="2" id="KW-1185">Reference proteome</keyword>
<evidence type="ECO:0000313" key="1">
    <source>
        <dbReference type="EMBL" id="PRQ19248.1"/>
    </source>
</evidence>
<dbReference type="InterPro" id="IPR027417">
    <property type="entry name" value="P-loop_NTPase"/>
</dbReference>
<organism evidence="1 2">
    <name type="scientific">Rosa chinensis</name>
    <name type="common">China rose</name>
    <dbReference type="NCBI Taxonomy" id="74649"/>
    <lineage>
        <taxon>Eukaryota</taxon>
        <taxon>Viridiplantae</taxon>
        <taxon>Streptophyta</taxon>
        <taxon>Embryophyta</taxon>
        <taxon>Tracheophyta</taxon>
        <taxon>Spermatophyta</taxon>
        <taxon>Magnoliopsida</taxon>
        <taxon>eudicotyledons</taxon>
        <taxon>Gunneridae</taxon>
        <taxon>Pentapetalae</taxon>
        <taxon>rosids</taxon>
        <taxon>fabids</taxon>
        <taxon>Rosales</taxon>
        <taxon>Rosaceae</taxon>
        <taxon>Rosoideae</taxon>
        <taxon>Rosoideae incertae sedis</taxon>
        <taxon>Rosa</taxon>
    </lineage>
</organism>
<proteinExistence type="predicted"/>
<dbReference type="EMBL" id="PDCK01000045">
    <property type="protein sequence ID" value="PRQ19248.1"/>
    <property type="molecule type" value="Genomic_DNA"/>
</dbReference>
<dbReference type="Gene3D" id="3.40.50.300">
    <property type="entry name" value="P-loop containing nucleotide triphosphate hydrolases"/>
    <property type="match status" value="1"/>
</dbReference>
<name>A0A2P6PBE3_ROSCH</name>
<reference evidence="1 2" key="1">
    <citation type="journal article" date="2018" name="Nat. Genet.">
        <title>The Rosa genome provides new insights in the design of modern roses.</title>
        <authorList>
            <person name="Bendahmane M."/>
        </authorList>
    </citation>
    <scope>NUCLEOTIDE SEQUENCE [LARGE SCALE GENOMIC DNA]</scope>
    <source>
        <strain evidence="2">cv. Old Blush</strain>
    </source>
</reference>
<dbReference type="GO" id="GO:0016787">
    <property type="term" value="F:hydrolase activity"/>
    <property type="evidence" value="ECO:0007669"/>
    <property type="project" value="UniProtKB-KW"/>
</dbReference>
<protein>
    <submittedName>
        <fullName evidence="1">Putative xenobiotic-transporting ATPase</fullName>
        <ecNumber evidence="1">3.6.3.44</ecNumber>
    </submittedName>
</protein>
<sequence length="87" mass="9814">MLFKTKLSSARLVYKPKILLSDEATSALDTKSERIVQEALDKVMINRTTVMVTHRLSTERKADTIAVINQGAIVEKENVRGRKPSSW</sequence>
<dbReference type="OMA" id="FHATSEY"/>
<dbReference type="PANTHER" id="PTHR24222">
    <property type="entry name" value="ABC TRANSPORTER B FAMILY"/>
    <property type="match status" value="1"/>
</dbReference>
<comment type="caution">
    <text evidence="1">The sequence shown here is derived from an EMBL/GenBank/DDBJ whole genome shotgun (WGS) entry which is preliminary data.</text>
</comment>
<dbReference type="InterPro" id="IPR039421">
    <property type="entry name" value="Type_1_exporter"/>
</dbReference>
<dbReference type="AlphaFoldDB" id="A0A2P6PBE3"/>
<dbReference type="PANTHER" id="PTHR24222:SF63">
    <property type="entry name" value="ATP BINDING CASSETTE SUBFAMILY B"/>
    <property type="match status" value="1"/>
</dbReference>
<keyword evidence="1" id="KW-0378">Hydrolase</keyword>
<dbReference type="GO" id="GO:0042626">
    <property type="term" value="F:ATPase-coupled transmembrane transporter activity"/>
    <property type="evidence" value="ECO:0007669"/>
    <property type="project" value="TreeGrafter"/>
</dbReference>
<dbReference type="SUPFAM" id="SSF52540">
    <property type="entry name" value="P-loop containing nucleoside triphosphate hydrolases"/>
    <property type="match status" value="1"/>
</dbReference>
<evidence type="ECO:0000313" key="2">
    <source>
        <dbReference type="Proteomes" id="UP000238479"/>
    </source>
</evidence>
<gene>
    <name evidence="1" type="ORF">RchiOBHm_Chr7g0215111</name>
</gene>